<keyword evidence="3 4" id="KW-0326">Glycosidase</keyword>
<proteinExistence type="inferred from homology"/>
<dbReference type="PANTHER" id="PTHR22762:SF120">
    <property type="entry name" value="HETEROGLYCAN GLUCOSIDASE 1"/>
    <property type="match status" value="1"/>
</dbReference>
<comment type="similarity">
    <text evidence="1 4">Belongs to the glycosyl hydrolase 31 family.</text>
</comment>
<evidence type="ECO:0000259" key="6">
    <source>
        <dbReference type="Pfam" id="PF13802"/>
    </source>
</evidence>
<dbReference type="SUPFAM" id="SSF74650">
    <property type="entry name" value="Galactose mutarotase-like"/>
    <property type="match status" value="1"/>
</dbReference>
<evidence type="ECO:0000313" key="9">
    <source>
        <dbReference type="Proteomes" id="UP000001017"/>
    </source>
</evidence>
<dbReference type="InterPro" id="IPR000322">
    <property type="entry name" value="Glyco_hydro_31_TIM"/>
</dbReference>
<dbReference type="Gene3D" id="3.20.20.80">
    <property type="entry name" value="Glycosidases"/>
    <property type="match status" value="1"/>
</dbReference>
<name>Q978U0_THEVO</name>
<dbReference type="Proteomes" id="UP000001017">
    <property type="component" value="Chromosome"/>
</dbReference>
<dbReference type="GO" id="GO:0030246">
    <property type="term" value="F:carbohydrate binding"/>
    <property type="evidence" value="ECO:0007669"/>
    <property type="project" value="InterPro"/>
</dbReference>
<dbReference type="SUPFAM" id="SSF51011">
    <property type="entry name" value="Glycosyl hydrolase domain"/>
    <property type="match status" value="1"/>
</dbReference>
<evidence type="ECO:0000256" key="4">
    <source>
        <dbReference type="RuleBase" id="RU361185"/>
    </source>
</evidence>
<dbReference type="InterPro" id="IPR025887">
    <property type="entry name" value="Glyco_hydro_31_N_dom"/>
</dbReference>
<reference evidence="8 9" key="1">
    <citation type="journal article" date="1999" name="Proc. Jpn. Acad.">
        <title>Determination of the complete genomic DNA sequence of Thermoplasma volvanium GSS1.</title>
        <authorList>
            <person name="Kawashima T."/>
            <person name="Yamamoto Y."/>
            <person name="Aramaki H."/>
            <person name="Nunoshiba T."/>
            <person name="Kawamoto T."/>
            <person name="Watanabe K."/>
            <person name="Yamazaki M."/>
            <person name="Kanehori K."/>
            <person name="Amano N."/>
            <person name="Ohya Y."/>
            <person name="Makino K."/>
            <person name="Suzuki M."/>
        </authorList>
    </citation>
    <scope>NUCLEOTIDE SEQUENCE [LARGE SCALE GENOMIC DNA]</scope>
    <source>
        <strain evidence="9">ATCC 51530 / DSM 4299 / JCM 9571 / NBRC 15438 / GSS1</strain>
    </source>
</reference>
<feature type="domain" description="Glycosyl hydrolase family 31 C-terminal" evidence="7">
    <location>
        <begin position="614"/>
        <end position="697"/>
    </location>
</feature>
<evidence type="ECO:0000256" key="2">
    <source>
        <dbReference type="ARBA" id="ARBA00022801"/>
    </source>
</evidence>
<dbReference type="Pfam" id="PF13802">
    <property type="entry name" value="Gal_mutarotas_2"/>
    <property type="match status" value="1"/>
</dbReference>
<dbReference type="CDD" id="cd14752">
    <property type="entry name" value="GH31_N"/>
    <property type="match status" value="1"/>
</dbReference>
<dbReference type="InterPro" id="IPR011013">
    <property type="entry name" value="Gal_mutarotase_sf_dom"/>
</dbReference>
<dbReference type="PROSITE" id="PS00129">
    <property type="entry name" value="GLYCOSYL_HYDROL_F31_1"/>
    <property type="match status" value="1"/>
</dbReference>
<dbReference type="HOGENOM" id="CLU_000631_7_2_2"/>
<dbReference type="GO" id="GO:0005975">
    <property type="term" value="P:carbohydrate metabolic process"/>
    <property type="evidence" value="ECO:0007669"/>
    <property type="project" value="InterPro"/>
</dbReference>
<dbReference type="eggNOG" id="arCOG03663">
    <property type="taxonomic scope" value="Archaea"/>
</dbReference>
<dbReference type="PhylomeDB" id="Q978U0"/>
<dbReference type="STRING" id="273116.gene:9382133"/>
<reference evidence="8 9" key="2">
    <citation type="journal article" date="2000" name="Proc. Natl. Acad. Sci. U.S.A.">
        <title>Archaeal adaptation to higher temperatures revealed by genomic sequence of Thermoplasma volcanium.</title>
        <authorList>
            <person name="Kawashima T."/>
            <person name="Amano N."/>
            <person name="Koike H."/>
            <person name="Makino S."/>
            <person name="Higuchi S."/>
            <person name="Kawashima-Ohya Y."/>
            <person name="Watanabe K."/>
            <person name="Yamazaki M."/>
            <person name="Kanehori K."/>
            <person name="Kawamoto T."/>
            <person name="Nunoshiba T."/>
            <person name="Yamamoto Y."/>
            <person name="Aramaki H."/>
            <person name="Makino K."/>
            <person name="Suzuki M."/>
        </authorList>
    </citation>
    <scope>NUCLEOTIDE SEQUENCE [LARGE SCALE GENOMIC DNA]</scope>
    <source>
        <strain evidence="9">ATCC 51530 / DSM 4299 / JCM 9571 / NBRC 15438 / GSS1</strain>
    </source>
</reference>
<dbReference type="GO" id="GO:0004553">
    <property type="term" value="F:hydrolase activity, hydrolyzing O-glycosyl compounds"/>
    <property type="evidence" value="ECO:0007669"/>
    <property type="project" value="InterPro"/>
</dbReference>
<dbReference type="Pfam" id="PF01055">
    <property type="entry name" value="Glyco_hydro_31_2nd"/>
    <property type="match status" value="1"/>
</dbReference>
<dbReference type="InterPro" id="IPR030458">
    <property type="entry name" value="Glyco_hydro_31_AS"/>
</dbReference>
<sequence>MPKINIKINTVKIGKKFNILLLFTQQIYMQLLEEIDGFLKTFGDGMLKDRISYSLTRDRYDSIYYKKLNMKKIGRFLSAEKSNKYVYFHFENYDLKVEARGDGVFKFSWTDGPKLPVENIEFDDLQLHDNTVSVGNYSISLDENGLYLKDQDGKLIYQGYIPDFNEVLSQSLRIFGDDLFSGLGEKAGPINLRGHVYRLWNHDAKGSYGPDSDPLYLNIPVLLHLHDDVSYLIFFENAGDATVDIGFSREDKVTFYFKSKPMVYYVITGDIKSIYSKFSEITGKPYRPPYWAFGFQQSRYSYMSSAEVRSIVDRFNELGIPLSAIYLDIDYMDEFKVFTFNSDRFWDVKDLTKYLGERGVRLITIMEPNVKMEPGYTIYDEAVKNGYFIKYPDGNIFYAPVWPLMAAFPDFSRNDVREWWGKKYDFMKKNGVSGFWHDMNEPAIFVAWGDNSMALSAAQSNGSHSEVHNLFGYYMDKAAYDHLSKTERPFILSRSGWAGISRYAWIWTGDTETSWKEMKQNLLTILHMSASGISLTGCDIGGFVGSPDAELFIRWLQSAIFYPLFRVHSNKKSKRREPWEFGEKYLGIIRDIIKLRHSFLPQIYSEAISSSITGIPMIRPVYWYSSNPDMLLVDDEYLFGDSILVAPIFSEHSTSRIVKLPPGLWYNLYSDEKVFGEIKVEAPLNMIPIYIRSGSIIARDEGKLILHVFHSEEGESAKIYIDAGGEDSELDISVSKDGKINIHRGSSIKAVTIKFHGVYVKGITINGNTKYIEDNLFEIEEGVNELQLIFQ</sequence>
<dbReference type="Gene3D" id="2.60.40.1180">
    <property type="entry name" value="Golgi alpha-mannosidase II"/>
    <property type="match status" value="1"/>
</dbReference>
<organism evidence="8 9">
    <name type="scientific">Thermoplasma volcanium (strain ATCC 51530 / DSM 4299 / JCM 9571 / NBRC 15438 / GSS1)</name>
    <dbReference type="NCBI Taxonomy" id="273116"/>
    <lineage>
        <taxon>Archaea</taxon>
        <taxon>Methanobacteriati</taxon>
        <taxon>Thermoplasmatota</taxon>
        <taxon>Thermoplasmata</taxon>
        <taxon>Thermoplasmatales</taxon>
        <taxon>Thermoplasmataceae</taxon>
        <taxon>Thermoplasma</taxon>
    </lineage>
</organism>
<accession>Q978U0</accession>
<evidence type="ECO:0000256" key="1">
    <source>
        <dbReference type="ARBA" id="ARBA00007806"/>
    </source>
</evidence>
<evidence type="ECO:0000259" key="7">
    <source>
        <dbReference type="Pfam" id="PF21365"/>
    </source>
</evidence>
<feature type="domain" description="Glycoside hydrolase family 31 N-terminal" evidence="6">
    <location>
        <begin position="120"/>
        <end position="244"/>
    </location>
</feature>
<dbReference type="PANTHER" id="PTHR22762">
    <property type="entry name" value="ALPHA-GLUCOSIDASE"/>
    <property type="match status" value="1"/>
</dbReference>
<evidence type="ECO:0000256" key="3">
    <source>
        <dbReference type="ARBA" id="ARBA00023295"/>
    </source>
</evidence>
<gene>
    <name evidence="8" type="ORF">TVG1365594</name>
</gene>
<dbReference type="EMBL" id="BA000011">
    <property type="protein sequence ID" value="BAB60467.1"/>
    <property type="molecule type" value="Genomic_DNA"/>
</dbReference>
<dbReference type="CDD" id="cd06604">
    <property type="entry name" value="GH31_glucosidase_II_MalA"/>
    <property type="match status" value="1"/>
</dbReference>
<dbReference type="KEGG" id="tvo:TVG1365594"/>
<feature type="domain" description="Glycoside hydrolase family 31 TIM barrel" evidence="5">
    <location>
        <begin position="286"/>
        <end position="605"/>
    </location>
</feature>
<dbReference type="InterPro" id="IPR017853">
    <property type="entry name" value="GH"/>
</dbReference>
<evidence type="ECO:0000259" key="5">
    <source>
        <dbReference type="Pfam" id="PF01055"/>
    </source>
</evidence>
<protein>
    <submittedName>
        <fullName evidence="8">Alpha-glucosidase</fullName>
    </submittedName>
</protein>
<dbReference type="CAZy" id="GH31">
    <property type="family name" value="Glycoside Hydrolase Family 31"/>
</dbReference>
<dbReference type="Pfam" id="PF21365">
    <property type="entry name" value="Glyco_hydro_31_3rd"/>
    <property type="match status" value="1"/>
</dbReference>
<dbReference type="PaxDb" id="273116-14325564"/>
<dbReference type="Gene3D" id="2.60.40.1760">
    <property type="entry name" value="glycosyl hydrolase (family 31)"/>
    <property type="match status" value="1"/>
</dbReference>
<dbReference type="InterPro" id="IPR048395">
    <property type="entry name" value="Glyco_hydro_31_C"/>
</dbReference>
<dbReference type="InterPro" id="IPR013780">
    <property type="entry name" value="Glyco_hydro_b"/>
</dbReference>
<dbReference type="AlphaFoldDB" id="Q978U0"/>
<keyword evidence="9" id="KW-1185">Reference proteome</keyword>
<evidence type="ECO:0000313" key="8">
    <source>
        <dbReference type="EMBL" id="BAB60467.1"/>
    </source>
</evidence>
<keyword evidence="2 4" id="KW-0378">Hydrolase</keyword>
<dbReference type="SUPFAM" id="SSF51445">
    <property type="entry name" value="(Trans)glycosidases"/>
    <property type="match status" value="1"/>
</dbReference>